<dbReference type="RefSeq" id="WP_264809854.1">
    <property type="nucleotide sequence ID" value="NZ_CP110226.1"/>
</dbReference>
<evidence type="ECO:0000256" key="4">
    <source>
        <dbReference type="ARBA" id="ARBA00022989"/>
    </source>
</evidence>
<name>A0ABY6MHQ0_9BACT</name>
<protein>
    <submittedName>
        <fullName evidence="7">LysE family translocator</fullName>
    </submittedName>
</protein>
<dbReference type="EMBL" id="CP110226">
    <property type="protein sequence ID" value="UZD23315.1"/>
    <property type="molecule type" value="Genomic_DNA"/>
</dbReference>
<sequence length="207" mass="22438">MIGALLEGMSMGLLLSAMVGPVFFSLIQGSLEKGFRYAAVLALGILVSDSVYVLITYYGVTFLADLPNYEKVLGYVGGVILIGFGLGSFLKISRQRPNSGGIQLSEARKKTAFLKGLSINGINPFVLLFWISIASVVQVKEHFTRSDVAVYYGGILGTVFTIDLIKALIAKKLRPLVTPQVMSKLNLGVGLLMIAFGIRMLWWAVGR</sequence>
<keyword evidence="2" id="KW-1003">Cell membrane</keyword>
<feature type="transmembrane region" description="Helical" evidence="6">
    <location>
        <begin position="181"/>
        <end position="205"/>
    </location>
</feature>
<evidence type="ECO:0000256" key="2">
    <source>
        <dbReference type="ARBA" id="ARBA00022475"/>
    </source>
</evidence>
<evidence type="ECO:0000256" key="5">
    <source>
        <dbReference type="ARBA" id="ARBA00023136"/>
    </source>
</evidence>
<evidence type="ECO:0000256" key="1">
    <source>
        <dbReference type="ARBA" id="ARBA00004651"/>
    </source>
</evidence>
<dbReference type="PANTHER" id="PTHR30086:SF20">
    <property type="entry name" value="ARGININE EXPORTER PROTEIN ARGO-RELATED"/>
    <property type="match status" value="1"/>
</dbReference>
<feature type="transmembrane region" description="Helical" evidence="6">
    <location>
        <begin position="39"/>
        <end position="60"/>
    </location>
</feature>
<keyword evidence="4 6" id="KW-1133">Transmembrane helix</keyword>
<evidence type="ECO:0000256" key="3">
    <source>
        <dbReference type="ARBA" id="ARBA00022692"/>
    </source>
</evidence>
<evidence type="ECO:0000313" key="7">
    <source>
        <dbReference type="EMBL" id="UZD23315.1"/>
    </source>
</evidence>
<keyword evidence="3 6" id="KW-0812">Transmembrane</keyword>
<feature type="transmembrane region" description="Helical" evidence="6">
    <location>
        <begin position="6"/>
        <end position="27"/>
    </location>
</feature>
<evidence type="ECO:0000256" key="6">
    <source>
        <dbReference type="SAM" id="Phobius"/>
    </source>
</evidence>
<keyword evidence="5 6" id="KW-0472">Membrane</keyword>
<accession>A0ABY6MHQ0</accession>
<feature type="transmembrane region" description="Helical" evidence="6">
    <location>
        <begin position="149"/>
        <end position="169"/>
    </location>
</feature>
<feature type="transmembrane region" description="Helical" evidence="6">
    <location>
        <begin position="72"/>
        <end position="92"/>
    </location>
</feature>
<reference evidence="7" key="1">
    <citation type="submission" date="2022-10" db="EMBL/GenBank/DDBJ databases">
        <title>Algoriphagus sp. a novel bacteria isolate from halophytes salicornia europaea.</title>
        <authorList>
            <person name="Peng Y."/>
            <person name="Jiang L."/>
            <person name="Lee J."/>
        </authorList>
    </citation>
    <scope>NUCLEOTIDE SEQUENCE</scope>
    <source>
        <strain evidence="7">TR-M5</strain>
    </source>
</reference>
<feature type="transmembrane region" description="Helical" evidence="6">
    <location>
        <begin position="113"/>
        <end position="137"/>
    </location>
</feature>
<dbReference type="PANTHER" id="PTHR30086">
    <property type="entry name" value="ARGININE EXPORTER PROTEIN ARGO"/>
    <property type="match status" value="1"/>
</dbReference>
<proteinExistence type="predicted"/>
<dbReference type="InterPro" id="IPR001123">
    <property type="entry name" value="LeuE-type"/>
</dbReference>
<gene>
    <name evidence="7" type="ORF">OM944_02245</name>
</gene>
<dbReference type="Proteomes" id="UP001163156">
    <property type="component" value="Chromosome"/>
</dbReference>
<dbReference type="Pfam" id="PF01810">
    <property type="entry name" value="LysE"/>
    <property type="match status" value="1"/>
</dbReference>
<evidence type="ECO:0000313" key="8">
    <source>
        <dbReference type="Proteomes" id="UP001163156"/>
    </source>
</evidence>
<organism evidence="7 8">
    <name type="scientific">Algoriphagus halophytocola</name>
    <dbReference type="NCBI Taxonomy" id="2991499"/>
    <lineage>
        <taxon>Bacteria</taxon>
        <taxon>Pseudomonadati</taxon>
        <taxon>Bacteroidota</taxon>
        <taxon>Cytophagia</taxon>
        <taxon>Cytophagales</taxon>
        <taxon>Cyclobacteriaceae</taxon>
        <taxon>Algoriphagus</taxon>
    </lineage>
</organism>
<keyword evidence="8" id="KW-1185">Reference proteome</keyword>
<comment type="subcellular location">
    <subcellularLocation>
        <location evidence="1">Cell membrane</location>
        <topology evidence="1">Multi-pass membrane protein</topology>
    </subcellularLocation>
</comment>